<proteinExistence type="predicted"/>
<name>A0A938YS64_9ARCH</name>
<evidence type="ECO:0000256" key="1">
    <source>
        <dbReference type="ARBA" id="ARBA00022679"/>
    </source>
</evidence>
<dbReference type="EMBL" id="JAFGDB010000104">
    <property type="protein sequence ID" value="MBN2067960.1"/>
    <property type="molecule type" value="Genomic_DNA"/>
</dbReference>
<feature type="non-terminal residue" evidence="3">
    <location>
        <position position="185"/>
    </location>
</feature>
<reference evidence="3" key="1">
    <citation type="submission" date="2021-01" db="EMBL/GenBank/DDBJ databases">
        <title>Active Sulfur Cycling in an Early Earth Analoge.</title>
        <authorList>
            <person name="Hahn C.R."/>
            <person name="Youssef N.H."/>
            <person name="Elshahed M."/>
        </authorList>
    </citation>
    <scope>NUCLEOTIDE SEQUENCE</scope>
    <source>
        <strain evidence="3">Zod_Metabat.1151</strain>
    </source>
</reference>
<dbReference type="GO" id="GO:0003866">
    <property type="term" value="F:3-phosphoshikimate 1-carboxyvinyltransferase activity"/>
    <property type="evidence" value="ECO:0007669"/>
    <property type="project" value="TreeGrafter"/>
</dbReference>
<evidence type="ECO:0000313" key="4">
    <source>
        <dbReference type="Proteomes" id="UP000809243"/>
    </source>
</evidence>
<protein>
    <submittedName>
        <fullName evidence="3">3-phosphoshikimate 1-carboxyvinyltransferase</fullName>
    </submittedName>
</protein>
<accession>A0A938YS64</accession>
<dbReference type="InterPro" id="IPR001986">
    <property type="entry name" value="Enolpyruvate_Tfrase_dom"/>
</dbReference>
<dbReference type="AlphaFoldDB" id="A0A938YS64"/>
<dbReference type="Gene3D" id="3.65.10.10">
    <property type="entry name" value="Enolpyruvate transferase domain"/>
    <property type="match status" value="1"/>
</dbReference>
<dbReference type="SUPFAM" id="SSF55205">
    <property type="entry name" value="EPT/RTPC-like"/>
    <property type="match status" value="1"/>
</dbReference>
<dbReference type="PANTHER" id="PTHR21090:SF5">
    <property type="entry name" value="PENTAFUNCTIONAL AROM POLYPEPTIDE"/>
    <property type="match status" value="1"/>
</dbReference>
<dbReference type="InterPro" id="IPR036968">
    <property type="entry name" value="Enolpyruvate_Tfrase_sf"/>
</dbReference>
<dbReference type="PANTHER" id="PTHR21090">
    <property type="entry name" value="AROM/DEHYDROQUINATE SYNTHASE"/>
    <property type="match status" value="1"/>
</dbReference>
<sequence>MNLLVKHSTLHGNMLIPASKSHTIRAVVIASLAEGTSKLLNPLDSMDSQASVNACIALGAKIKQGKEWAIKGFSGKPKTPAKEIDLMNSGTSTNMVAGIASHAKGPTTLTGDESLRSRPFAPIAHALNDLGAKAESIPGNGRMPLKIQGFLQGGFTEIDGLNSQPVSSLLISSALAEHDTEIHVT</sequence>
<organism evidence="3 4">
    <name type="scientific">Candidatus Iainarchaeum sp</name>
    <dbReference type="NCBI Taxonomy" id="3101447"/>
    <lineage>
        <taxon>Archaea</taxon>
        <taxon>Candidatus Iainarchaeota</taxon>
        <taxon>Candidatus Iainarchaeia</taxon>
        <taxon>Candidatus Iainarchaeales</taxon>
        <taxon>Candidatus Iainarchaeaceae</taxon>
        <taxon>Candidatus Iainarchaeum</taxon>
    </lineage>
</organism>
<feature type="domain" description="Enolpyruvate transferase" evidence="2">
    <location>
        <begin position="7"/>
        <end position="183"/>
    </location>
</feature>
<evidence type="ECO:0000259" key="2">
    <source>
        <dbReference type="Pfam" id="PF00275"/>
    </source>
</evidence>
<dbReference type="Pfam" id="PF00275">
    <property type="entry name" value="EPSP_synthase"/>
    <property type="match status" value="1"/>
</dbReference>
<gene>
    <name evidence="3" type="ORF">JW744_05830</name>
</gene>
<dbReference type="Proteomes" id="UP000809243">
    <property type="component" value="Unassembled WGS sequence"/>
</dbReference>
<dbReference type="InterPro" id="IPR013792">
    <property type="entry name" value="RNA3'P_cycl/enolpyr_Trfase_a/b"/>
</dbReference>
<comment type="caution">
    <text evidence="3">The sequence shown here is derived from an EMBL/GenBank/DDBJ whole genome shotgun (WGS) entry which is preliminary data.</text>
</comment>
<dbReference type="GO" id="GO:0009423">
    <property type="term" value="P:chorismate biosynthetic process"/>
    <property type="evidence" value="ECO:0007669"/>
    <property type="project" value="TreeGrafter"/>
</dbReference>
<evidence type="ECO:0000313" key="3">
    <source>
        <dbReference type="EMBL" id="MBN2067960.1"/>
    </source>
</evidence>
<keyword evidence="1" id="KW-0808">Transferase</keyword>